<comment type="caution">
    <text evidence="10">The sequence shown here is derived from an EMBL/GenBank/DDBJ whole genome shotgun (WGS) entry which is preliminary data.</text>
</comment>
<comment type="catalytic activity">
    <reaction evidence="7">
        <text>[protein-PII]-L-tyrosine + UTP = [protein-PII]-uridylyl-L-tyrosine + diphosphate</text>
        <dbReference type="Rhea" id="RHEA:13673"/>
        <dbReference type="Rhea" id="RHEA-COMP:12147"/>
        <dbReference type="Rhea" id="RHEA-COMP:12148"/>
        <dbReference type="ChEBI" id="CHEBI:33019"/>
        <dbReference type="ChEBI" id="CHEBI:46398"/>
        <dbReference type="ChEBI" id="CHEBI:46858"/>
        <dbReference type="ChEBI" id="CHEBI:90602"/>
        <dbReference type="EC" id="2.7.7.59"/>
    </reaction>
</comment>
<dbReference type="SUPFAM" id="SSF109604">
    <property type="entry name" value="HD-domain/PDEase-like"/>
    <property type="match status" value="1"/>
</dbReference>
<dbReference type="CDD" id="cd04900">
    <property type="entry name" value="ACT_UUR-like_1"/>
    <property type="match status" value="1"/>
</dbReference>
<evidence type="ECO:0000256" key="7">
    <source>
        <dbReference type="HAMAP-Rule" id="MF_00277"/>
    </source>
</evidence>
<comment type="function">
    <text evidence="7">Modifies, by uridylylation and deuridylylation, the PII regulatory proteins (GlnB and homologs), in response to the nitrogen status of the cell that GlnD senses through the glutamine level. Under low glutamine levels, catalyzes the conversion of the PII proteins and UTP to PII-UMP and PPi, while under higher glutamine levels, GlnD hydrolyzes PII-UMP to PII and UMP (deuridylylation). Thus, controls uridylylation state and activity of the PII proteins, and plays an important role in the regulation of nitrogen metabolism.</text>
</comment>
<evidence type="ECO:0000313" key="10">
    <source>
        <dbReference type="EMBL" id="MBB3974150.1"/>
    </source>
</evidence>
<evidence type="ECO:0000256" key="4">
    <source>
        <dbReference type="ARBA" id="ARBA00022801"/>
    </source>
</evidence>
<name>A0A7W6GGA3_9HYPH</name>
<dbReference type="InterPro" id="IPR002912">
    <property type="entry name" value="ACT_dom"/>
</dbReference>
<dbReference type="PIRSF" id="PIRSF006288">
    <property type="entry name" value="PII_uridyltransf"/>
    <property type="match status" value="1"/>
</dbReference>
<evidence type="ECO:0000313" key="11">
    <source>
        <dbReference type="Proteomes" id="UP000528964"/>
    </source>
</evidence>
<dbReference type="SUPFAM" id="SSF55021">
    <property type="entry name" value="ACT-like"/>
    <property type="match status" value="2"/>
</dbReference>
<dbReference type="EMBL" id="JACIDR010000004">
    <property type="protein sequence ID" value="MBB3974150.1"/>
    <property type="molecule type" value="Genomic_DNA"/>
</dbReference>
<dbReference type="Proteomes" id="UP000528964">
    <property type="component" value="Unassembled WGS sequence"/>
</dbReference>
<dbReference type="Gene3D" id="1.10.3090.10">
    <property type="entry name" value="cca-adding enzyme, domain 2"/>
    <property type="match status" value="1"/>
</dbReference>
<dbReference type="HAMAP" id="MF_00277">
    <property type="entry name" value="PII_uridylyl_transf"/>
    <property type="match status" value="1"/>
</dbReference>
<accession>A0A7W6GGA3</accession>
<keyword evidence="4 7" id="KW-0378">Hydrolase</keyword>
<dbReference type="InterPro" id="IPR013546">
    <property type="entry name" value="PII_UdlTrfase/GS_AdlTrfase"/>
</dbReference>
<evidence type="ECO:0000256" key="1">
    <source>
        <dbReference type="ARBA" id="ARBA00022679"/>
    </source>
</evidence>
<keyword evidence="11" id="KW-1185">Reference proteome</keyword>
<keyword evidence="5 7" id="KW-0460">Magnesium</keyword>
<feature type="domain" description="HD" evidence="9">
    <location>
        <begin position="501"/>
        <end position="623"/>
    </location>
</feature>
<dbReference type="SUPFAM" id="SSF81301">
    <property type="entry name" value="Nucleotidyltransferase"/>
    <property type="match status" value="1"/>
</dbReference>
<dbReference type="PANTHER" id="PTHR47320:SF1">
    <property type="entry name" value="BIFUNCTIONAL URIDYLYLTRANSFERASE_URIDYLYL-REMOVING ENZYME"/>
    <property type="match status" value="1"/>
</dbReference>
<dbReference type="SMART" id="SM00471">
    <property type="entry name" value="HDc"/>
    <property type="match status" value="1"/>
</dbReference>
<dbReference type="NCBIfam" id="NF003467">
    <property type="entry name" value="PRK05092.1"/>
    <property type="match status" value="1"/>
</dbReference>
<protein>
    <recommendedName>
        <fullName evidence="7">Bifunctional uridylyltransferase/uridylyl-removing enzyme</fullName>
        <shortName evidence="7">UTase/UR</shortName>
    </recommendedName>
    <alternativeName>
        <fullName evidence="7">Bifunctional [protein-PII] modification enzyme</fullName>
    </alternativeName>
    <alternativeName>
        <fullName evidence="7">Bifunctional nitrogen sensor protein</fullName>
    </alternativeName>
    <domain>
        <recommendedName>
            <fullName evidence="7">[Protein-PII] uridylyltransferase</fullName>
            <shortName evidence="7">PII uridylyltransferase</shortName>
            <shortName evidence="7">UTase</shortName>
            <ecNumber evidence="7">2.7.7.59</ecNumber>
        </recommendedName>
    </domain>
    <domain>
        <recommendedName>
            <fullName evidence="7">[Protein-PII]-UMP uridylyl-removing enzyme</fullName>
            <shortName evidence="7">UR</shortName>
            <ecNumber evidence="7">3.1.4.-</ecNumber>
        </recommendedName>
    </domain>
</protein>
<keyword evidence="1 7" id="KW-0808">Transferase</keyword>
<dbReference type="SUPFAM" id="SSF81593">
    <property type="entry name" value="Nucleotidyltransferase substrate binding subunit/domain"/>
    <property type="match status" value="1"/>
</dbReference>
<evidence type="ECO:0000256" key="3">
    <source>
        <dbReference type="ARBA" id="ARBA00022737"/>
    </source>
</evidence>
<dbReference type="InterPro" id="IPR045865">
    <property type="entry name" value="ACT-like_dom_sf"/>
</dbReference>
<dbReference type="InterPro" id="IPR006674">
    <property type="entry name" value="HD_domain"/>
</dbReference>
<dbReference type="GO" id="GO:0006808">
    <property type="term" value="P:regulation of nitrogen utilization"/>
    <property type="evidence" value="ECO:0007669"/>
    <property type="project" value="UniProtKB-UniRule"/>
</dbReference>
<evidence type="ECO:0000259" key="9">
    <source>
        <dbReference type="PROSITE" id="PS51831"/>
    </source>
</evidence>
<dbReference type="RefSeq" id="WP_183395984.1">
    <property type="nucleotide sequence ID" value="NZ_JACIDR010000004.1"/>
</dbReference>
<comment type="cofactor">
    <cofactor evidence="7">
        <name>Mg(2+)</name>
        <dbReference type="ChEBI" id="CHEBI:18420"/>
    </cofactor>
</comment>
<dbReference type="InterPro" id="IPR010043">
    <property type="entry name" value="UTase/UR"/>
</dbReference>
<dbReference type="Pfam" id="PF08335">
    <property type="entry name" value="GlnD_UR_UTase"/>
    <property type="match status" value="1"/>
</dbReference>
<evidence type="ECO:0000256" key="2">
    <source>
        <dbReference type="ARBA" id="ARBA00022695"/>
    </source>
</evidence>
<feature type="region of interest" description="Uridylyltransferase" evidence="7">
    <location>
        <begin position="1"/>
        <end position="384"/>
    </location>
</feature>
<gene>
    <name evidence="7" type="primary">glnD</name>
    <name evidence="10" type="ORF">GGR24_002827</name>
</gene>
<comment type="activity regulation">
    <text evidence="7">Uridylyltransferase (UTase) activity is inhibited by glutamine, while glutamine activates uridylyl-removing (UR) activity.</text>
</comment>
<reference evidence="10 11" key="1">
    <citation type="submission" date="2020-08" db="EMBL/GenBank/DDBJ databases">
        <title>Genomic Encyclopedia of Type Strains, Phase IV (KMG-IV): sequencing the most valuable type-strain genomes for metagenomic binning, comparative biology and taxonomic classification.</title>
        <authorList>
            <person name="Goeker M."/>
        </authorList>
    </citation>
    <scope>NUCLEOTIDE SEQUENCE [LARGE SCALE GENOMIC DNA]</scope>
    <source>
        <strain evidence="10 11">DSM 25481</strain>
    </source>
</reference>
<dbReference type="CDD" id="cd00077">
    <property type="entry name" value="HDc"/>
    <property type="match status" value="1"/>
</dbReference>
<comment type="similarity">
    <text evidence="7">Belongs to the GlnD family.</text>
</comment>
<evidence type="ECO:0000256" key="5">
    <source>
        <dbReference type="ARBA" id="ARBA00022842"/>
    </source>
</evidence>
<keyword evidence="6 7" id="KW-0511">Multifunctional enzyme</keyword>
<dbReference type="PROSITE" id="PS51671">
    <property type="entry name" value="ACT"/>
    <property type="match status" value="2"/>
</dbReference>
<keyword evidence="2 7" id="KW-0548">Nucleotidyltransferase</keyword>
<dbReference type="InterPro" id="IPR043519">
    <property type="entry name" value="NT_sf"/>
</dbReference>
<dbReference type="CDD" id="cd04899">
    <property type="entry name" value="ACT_ACR-UUR-like_2"/>
    <property type="match status" value="1"/>
</dbReference>
<evidence type="ECO:0000256" key="6">
    <source>
        <dbReference type="ARBA" id="ARBA00023268"/>
    </source>
</evidence>
<dbReference type="Pfam" id="PF01966">
    <property type="entry name" value="HD"/>
    <property type="match status" value="1"/>
</dbReference>
<organism evidence="10 11">
    <name type="scientific">Hansschlegelia beijingensis</name>
    <dbReference type="NCBI Taxonomy" id="1133344"/>
    <lineage>
        <taxon>Bacteria</taxon>
        <taxon>Pseudomonadati</taxon>
        <taxon>Pseudomonadota</taxon>
        <taxon>Alphaproteobacteria</taxon>
        <taxon>Hyphomicrobiales</taxon>
        <taxon>Methylopilaceae</taxon>
        <taxon>Hansschlegelia</taxon>
    </lineage>
</organism>
<dbReference type="NCBIfam" id="TIGR01693">
    <property type="entry name" value="UTase_glnD"/>
    <property type="match status" value="1"/>
</dbReference>
<dbReference type="Gene3D" id="3.30.460.10">
    <property type="entry name" value="Beta Polymerase, domain 2"/>
    <property type="match status" value="1"/>
</dbReference>
<dbReference type="Pfam" id="PF01842">
    <property type="entry name" value="ACT"/>
    <property type="match status" value="1"/>
</dbReference>
<dbReference type="PROSITE" id="PS51831">
    <property type="entry name" value="HD"/>
    <property type="match status" value="1"/>
</dbReference>
<dbReference type="AlphaFoldDB" id="A0A7W6GGA3"/>
<dbReference type="InterPro" id="IPR003607">
    <property type="entry name" value="HD/PDEase_dom"/>
</dbReference>
<comment type="caution">
    <text evidence="7">Lacks conserved residue(s) required for the propagation of feature annotation.</text>
</comment>
<comment type="catalytic activity">
    <reaction evidence="7">
        <text>[protein-PII]-uridylyl-L-tyrosine + H2O = [protein-PII]-L-tyrosine + UMP + H(+)</text>
        <dbReference type="Rhea" id="RHEA:48600"/>
        <dbReference type="Rhea" id="RHEA-COMP:12147"/>
        <dbReference type="Rhea" id="RHEA-COMP:12148"/>
        <dbReference type="ChEBI" id="CHEBI:15377"/>
        <dbReference type="ChEBI" id="CHEBI:15378"/>
        <dbReference type="ChEBI" id="CHEBI:46858"/>
        <dbReference type="ChEBI" id="CHEBI:57865"/>
        <dbReference type="ChEBI" id="CHEBI:90602"/>
    </reaction>
</comment>
<dbReference type="GO" id="GO:0008081">
    <property type="term" value="F:phosphoric diester hydrolase activity"/>
    <property type="evidence" value="ECO:0007669"/>
    <property type="project" value="UniProtKB-UniRule"/>
</dbReference>
<evidence type="ECO:0000259" key="8">
    <source>
        <dbReference type="PROSITE" id="PS51671"/>
    </source>
</evidence>
<dbReference type="EC" id="2.7.7.59" evidence="7"/>
<dbReference type="EC" id="3.1.4.-" evidence="7"/>
<dbReference type="GO" id="GO:0008773">
    <property type="term" value="F:[protein-PII] uridylyltransferase activity"/>
    <property type="evidence" value="ECO:0007669"/>
    <property type="project" value="UniProtKB-UniRule"/>
</dbReference>
<dbReference type="Gene3D" id="3.30.70.260">
    <property type="match status" value="2"/>
</dbReference>
<feature type="domain" description="ACT" evidence="8">
    <location>
        <begin position="741"/>
        <end position="818"/>
    </location>
</feature>
<dbReference type="PANTHER" id="PTHR47320">
    <property type="entry name" value="BIFUNCTIONAL URIDYLYLTRANSFERASE/URIDYLYL-REMOVING ENZYME"/>
    <property type="match status" value="1"/>
</dbReference>
<proteinExistence type="inferred from homology"/>
<dbReference type="CDD" id="cd05401">
    <property type="entry name" value="NT_GlnE_GlnD_like"/>
    <property type="match status" value="1"/>
</dbReference>
<feature type="domain" description="ACT" evidence="8">
    <location>
        <begin position="854"/>
        <end position="933"/>
    </location>
</feature>
<keyword evidence="3" id="KW-0677">Repeat</keyword>
<sequence>MSTVRQRLRVARNARELADSAALARELSALSARHRGDSNALRLAVVAHLKQTLAAGRETARLWLNEDGAGTACAQRLSGLMDAVVMALFHHATTDLYPRVNPSSGERLAVVAVGGYGRGSMAPGSDVDLLFLLPYKQTAWGESVVEAMLYVLWDMGLKVGHATRSVDECIRLSHADMTIRTAVLEARRITGDEELFEELTRRFDAEVIEGRAAEFAAAKLAERDERLGRAGASRYLVEPNVKEGKGGLRDLNTLFWIAKYVCRVRDVDDLVGRGIFSAAELRLFKKCEDFLWAVRCHLHFITGRPEDRLSFDLQREIAVALGYTEHPGLRDVERFMKHYFLVAKDVGDLTAILCHALEARQEKPKPRLDRFLTRFRKRKPKTAQASESFVIEDDRLNVRDEGVFARNPVELIRFFQIAGAQGLAFHPDAIRLITKCLKLVDGALRENPEANALFLEILTSRRSPEKVLRRMNETGVLGRFIPDFGRIVAMMQFNMYHHYTVDEHLLRAIGVLAEIDARESSDSHPLANELMPTLRDRVALYVALFLHDVAKGRPEDHSIAGARIARRLCPRLGLTPAQTDTVAWLIEQHLTMSIVAQSRDLSDRRTIEDFAKIVQSPERLKMLFILTIADIKAVGPGVWNGWKGQLLRTLYWETETVLTGGHSAGDRKSLVEQAKNDLRQRLTDWTDAEFEAYAQRHYAPYWLKAEPERAAQHARFIARADAAGEKLATEVATDAFRGVTELTVLAPDHPKLLSVIAGACAAAGANIMDAHINTTTDGFALDTIFIGRAFPEDEDELRRARRIAESIEQSLRGEIRLFDIVASKTRSSAKGRPRAFEIPPEVTVTNAWSDRHTVLEIVCLDRPGLLYELTNAISRLNLNIASAHVATFGERAVDVFYVTDLTGAKIASAARQTSIRSRLMAALQAEDKRAAPAK</sequence>
<comment type="domain">
    <text evidence="7">Has four distinct domains: an N-terminal nucleotidyltransferase (NT) domain responsible for UTase activity, a central HD domain that encodes UR activity, and two C-terminal ACT domains that seem to have a role in glutamine sensing.</text>
</comment>